<dbReference type="InterPro" id="IPR001915">
    <property type="entry name" value="Peptidase_M48"/>
</dbReference>
<evidence type="ECO:0000313" key="9">
    <source>
        <dbReference type="EMBL" id="OMC34236.1"/>
    </source>
</evidence>
<dbReference type="AlphaFoldDB" id="A0ABD6QD63"/>
<evidence type="ECO:0000256" key="5">
    <source>
        <dbReference type="ARBA" id="ARBA00023049"/>
    </source>
</evidence>
<evidence type="ECO:0000256" key="3">
    <source>
        <dbReference type="ARBA" id="ARBA00022801"/>
    </source>
</evidence>
<dbReference type="EMBL" id="MBER01000173">
    <property type="protein sequence ID" value="OMC34236.1"/>
    <property type="molecule type" value="Genomic_DNA"/>
</dbReference>
<dbReference type="GO" id="GO:0006508">
    <property type="term" value="P:proteolysis"/>
    <property type="evidence" value="ECO:0007669"/>
    <property type="project" value="UniProtKB-KW"/>
</dbReference>
<evidence type="ECO:0000313" key="10">
    <source>
        <dbReference type="Proteomes" id="UP000187001"/>
    </source>
</evidence>
<evidence type="ECO:0000256" key="2">
    <source>
        <dbReference type="ARBA" id="ARBA00022723"/>
    </source>
</evidence>
<feature type="transmembrane region" description="Helical" evidence="7">
    <location>
        <begin position="36"/>
        <end position="66"/>
    </location>
</feature>
<dbReference type="Pfam" id="PF01435">
    <property type="entry name" value="Peptidase_M48"/>
    <property type="match status" value="1"/>
</dbReference>
<keyword evidence="7" id="KW-1133">Transmembrane helix</keyword>
<comment type="caution">
    <text evidence="9">The sequence shown here is derived from an EMBL/GenBank/DDBJ whole genome shotgun (WGS) entry which is preliminary data.</text>
</comment>
<sequence length="310" mass="32470">MNAVTFLLAYAVTLSWLAPVVLPGRKTGGMRPVLAVAAWMGAIVTCLGAWLAALMILVVGLVHSVVDRTALTFCVQALGLAPTVHLPAPLAVTLVVGLIVVTASVAAHTARRVIVTLASSRRNNRDHAEAMNIVGRATGRRGVVMVDAPEPVAYCVAGGGRRLIVVTSGALRHLDDAGLHAVLAHERAHLRGRHHQIVAVLTALAAALPRMPLVAAANRTVPALLEMCADDAAIRSSSRRQVLRSLVLLSTGGRVPEGMLAAGSTAVLDRVERLLKPGRRLSWRVGDLGLAMLTVATCAVPFFAATLCVL</sequence>
<evidence type="ECO:0000256" key="4">
    <source>
        <dbReference type="ARBA" id="ARBA00022833"/>
    </source>
</evidence>
<keyword evidence="7" id="KW-0812">Transmembrane</keyword>
<feature type="transmembrane region" description="Helical" evidence="7">
    <location>
        <begin position="288"/>
        <end position="309"/>
    </location>
</feature>
<dbReference type="Gene3D" id="3.30.2010.10">
    <property type="entry name" value="Metalloproteases ('zincins'), catalytic domain"/>
    <property type="match status" value="1"/>
</dbReference>
<gene>
    <name evidence="9" type="ORF">A5742_14000</name>
</gene>
<dbReference type="GO" id="GO:0008237">
    <property type="term" value="F:metallopeptidase activity"/>
    <property type="evidence" value="ECO:0007669"/>
    <property type="project" value="UniProtKB-KW"/>
</dbReference>
<organism evidence="9 10">
    <name type="scientific">Mycolicibacterium fortuitum</name>
    <name type="common">Mycobacterium fortuitum</name>
    <dbReference type="NCBI Taxonomy" id="1766"/>
    <lineage>
        <taxon>Bacteria</taxon>
        <taxon>Bacillati</taxon>
        <taxon>Actinomycetota</taxon>
        <taxon>Actinomycetes</taxon>
        <taxon>Mycobacteriales</taxon>
        <taxon>Mycobacteriaceae</taxon>
        <taxon>Mycolicibacterium</taxon>
    </lineage>
</organism>
<comment type="cofactor">
    <cofactor evidence="6">
        <name>Zn(2+)</name>
        <dbReference type="ChEBI" id="CHEBI:29105"/>
    </cofactor>
    <text evidence="6">Binds 1 zinc ion per subunit.</text>
</comment>
<dbReference type="PANTHER" id="PTHR34978">
    <property type="entry name" value="POSSIBLE SENSOR-TRANSDUCER PROTEIN BLAR"/>
    <property type="match status" value="1"/>
</dbReference>
<feature type="transmembrane region" description="Helical" evidence="7">
    <location>
        <begin position="6"/>
        <end position="24"/>
    </location>
</feature>
<evidence type="ECO:0000259" key="8">
    <source>
        <dbReference type="Pfam" id="PF01435"/>
    </source>
</evidence>
<keyword evidence="4 6" id="KW-0862">Zinc</keyword>
<evidence type="ECO:0000256" key="6">
    <source>
        <dbReference type="RuleBase" id="RU003983"/>
    </source>
</evidence>
<name>A0ABD6QD63_MYCFO</name>
<comment type="similarity">
    <text evidence="6">Belongs to the peptidase M48 family.</text>
</comment>
<proteinExistence type="inferred from homology"/>
<accession>A0ABD6QD63</accession>
<keyword evidence="5 6" id="KW-0482">Metalloprotease</keyword>
<feature type="domain" description="Peptidase M48" evidence="8">
    <location>
        <begin position="143"/>
        <end position="201"/>
    </location>
</feature>
<keyword evidence="1 6" id="KW-0645">Protease</keyword>
<feature type="transmembrane region" description="Helical" evidence="7">
    <location>
        <begin position="86"/>
        <end position="107"/>
    </location>
</feature>
<keyword evidence="7" id="KW-0472">Membrane</keyword>
<keyword evidence="3 6" id="KW-0378">Hydrolase</keyword>
<keyword evidence="2" id="KW-0479">Metal-binding</keyword>
<dbReference type="GO" id="GO:0046872">
    <property type="term" value="F:metal ion binding"/>
    <property type="evidence" value="ECO:0007669"/>
    <property type="project" value="UniProtKB-KW"/>
</dbReference>
<dbReference type="PANTHER" id="PTHR34978:SF3">
    <property type="entry name" value="SLR0241 PROTEIN"/>
    <property type="match status" value="1"/>
</dbReference>
<evidence type="ECO:0000256" key="7">
    <source>
        <dbReference type="SAM" id="Phobius"/>
    </source>
</evidence>
<dbReference type="InterPro" id="IPR052173">
    <property type="entry name" value="Beta-lactam_resp_regulator"/>
</dbReference>
<dbReference type="Proteomes" id="UP000187001">
    <property type="component" value="Unassembled WGS sequence"/>
</dbReference>
<reference evidence="9 10" key="1">
    <citation type="submission" date="2016-07" db="EMBL/GenBank/DDBJ databases">
        <authorList>
            <person name="Sutton G."/>
            <person name="Brinkac L."/>
            <person name="Sanka R."/>
            <person name="Adams M."/>
            <person name="Lau E."/>
            <person name="Kumar A."/>
            <person name="Macaden R."/>
        </authorList>
    </citation>
    <scope>NUCLEOTIDE SEQUENCE [LARGE SCALE GENOMIC DNA]</scope>
    <source>
        <strain evidence="9 10">GA-0871</strain>
    </source>
</reference>
<protein>
    <submittedName>
        <fullName evidence="9">Peptidase M56</fullName>
    </submittedName>
</protein>
<dbReference type="RefSeq" id="WP_076207955.1">
    <property type="nucleotide sequence ID" value="NZ_MBER01000173.1"/>
</dbReference>
<evidence type="ECO:0000256" key="1">
    <source>
        <dbReference type="ARBA" id="ARBA00022670"/>
    </source>
</evidence>
<dbReference type="CDD" id="cd07326">
    <property type="entry name" value="M56_BlaR1_MecR1_like"/>
    <property type="match status" value="1"/>
</dbReference>